<protein>
    <submittedName>
        <fullName evidence="1">CMD domain protein</fullName>
    </submittedName>
</protein>
<dbReference type="Proteomes" id="UP000295525">
    <property type="component" value="Unassembled WGS sequence"/>
</dbReference>
<dbReference type="EMBL" id="SMAJ01000019">
    <property type="protein sequence ID" value="TCT02346.1"/>
    <property type="molecule type" value="Genomic_DNA"/>
</dbReference>
<keyword evidence="2" id="KW-1185">Reference proteome</keyword>
<comment type="caution">
    <text evidence="1">The sequence shown here is derived from an EMBL/GenBank/DDBJ whole genome shotgun (WGS) entry which is preliminary data.</text>
</comment>
<sequence>MDDMNSSPASPGTPTPSVARYDVIDAVVGLAPDDALFAIRHTRQKISDATQNSYDLFFSPAGQGLAIRDRLRVAWYACVLSRATGLAQHYRAALARHDGDPAIDAAVAADRLDDLEPSNLKAMLAFTRKLIVKPVEGDQAQIDQLQAAGMTAADIVTLAQLIAFLSYQIRVTAGLQAMKALESQ</sequence>
<dbReference type="Gene3D" id="1.20.1290.10">
    <property type="entry name" value="AhpD-like"/>
    <property type="match status" value="1"/>
</dbReference>
<evidence type="ECO:0000313" key="1">
    <source>
        <dbReference type="EMBL" id="TCT02346.1"/>
    </source>
</evidence>
<accession>A0A4R3LRI0</accession>
<proteinExistence type="predicted"/>
<organism evidence="1 2">
    <name type="scientific">Paralcaligenes ureilyticus</name>
    <dbReference type="NCBI Taxonomy" id="627131"/>
    <lineage>
        <taxon>Bacteria</taxon>
        <taxon>Pseudomonadati</taxon>
        <taxon>Pseudomonadota</taxon>
        <taxon>Betaproteobacteria</taxon>
        <taxon>Burkholderiales</taxon>
        <taxon>Alcaligenaceae</taxon>
        <taxon>Paralcaligenes</taxon>
    </lineage>
</organism>
<dbReference type="AlphaFoldDB" id="A0A4R3LRI0"/>
<dbReference type="SUPFAM" id="SSF69118">
    <property type="entry name" value="AhpD-like"/>
    <property type="match status" value="1"/>
</dbReference>
<dbReference type="NCBIfam" id="TIGR04029">
    <property type="entry name" value="CMD_Avi_7170"/>
    <property type="match status" value="1"/>
</dbReference>
<name>A0A4R3LRI0_9BURK</name>
<dbReference type="InterPro" id="IPR023982">
    <property type="entry name" value="CHP04029_CMD-like"/>
</dbReference>
<evidence type="ECO:0000313" key="2">
    <source>
        <dbReference type="Proteomes" id="UP000295525"/>
    </source>
</evidence>
<dbReference type="InterPro" id="IPR029032">
    <property type="entry name" value="AhpD-like"/>
</dbReference>
<reference evidence="1 2" key="1">
    <citation type="submission" date="2019-03" db="EMBL/GenBank/DDBJ databases">
        <title>Genomic Encyclopedia of Type Strains, Phase IV (KMG-IV): sequencing the most valuable type-strain genomes for metagenomic binning, comparative biology and taxonomic classification.</title>
        <authorList>
            <person name="Goeker M."/>
        </authorList>
    </citation>
    <scope>NUCLEOTIDE SEQUENCE [LARGE SCALE GENOMIC DNA]</scope>
    <source>
        <strain evidence="1 2">DSM 24591</strain>
    </source>
</reference>
<gene>
    <name evidence="1" type="ORF">EDC26_11972</name>
</gene>